<dbReference type="PROSITE" id="PS50943">
    <property type="entry name" value="HTH_CROC1"/>
    <property type="match status" value="1"/>
</dbReference>
<name>A0A2T6K6G4_9RHOB</name>
<keyword evidence="1" id="KW-0238">DNA-binding</keyword>
<dbReference type="GO" id="GO:0005829">
    <property type="term" value="C:cytosol"/>
    <property type="evidence" value="ECO:0007669"/>
    <property type="project" value="TreeGrafter"/>
</dbReference>
<dbReference type="EMBL" id="QBUD01000020">
    <property type="protein sequence ID" value="PUB10262.1"/>
    <property type="molecule type" value="Genomic_DNA"/>
</dbReference>
<reference evidence="3 4" key="1">
    <citation type="submission" date="2018-04" db="EMBL/GenBank/DDBJ databases">
        <title>Genomic Encyclopedia of Archaeal and Bacterial Type Strains, Phase II (KMG-II): from individual species to whole genera.</title>
        <authorList>
            <person name="Goeker M."/>
        </authorList>
    </citation>
    <scope>NUCLEOTIDE SEQUENCE [LARGE SCALE GENOMIC DNA]</scope>
    <source>
        <strain evidence="3 4">DSM 29955</strain>
    </source>
</reference>
<dbReference type="GO" id="GO:0003700">
    <property type="term" value="F:DNA-binding transcription factor activity"/>
    <property type="evidence" value="ECO:0007669"/>
    <property type="project" value="TreeGrafter"/>
</dbReference>
<evidence type="ECO:0000313" key="3">
    <source>
        <dbReference type="EMBL" id="PUB10262.1"/>
    </source>
</evidence>
<dbReference type="PANTHER" id="PTHR46797:SF11">
    <property type="entry name" value="HTH-TYPE TRANSCRIPTIONAL REGULATOR PUUR"/>
    <property type="match status" value="1"/>
</dbReference>
<protein>
    <submittedName>
        <fullName evidence="3">XRE family transcriptional regulator</fullName>
    </submittedName>
</protein>
<dbReference type="AlphaFoldDB" id="A0A2T6K6G4"/>
<dbReference type="SMART" id="SM00530">
    <property type="entry name" value="HTH_XRE"/>
    <property type="match status" value="1"/>
</dbReference>
<proteinExistence type="predicted"/>
<dbReference type="InterPro" id="IPR014710">
    <property type="entry name" value="RmlC-like_jellyroll"/>
</dbReference>
<dbReference type="RefSeq" id="WP_108388825.1">
    <property type="nucleotide sequence ID" value="NZ_QBUD01000020.1"/>
</dbReference>
<dbReference type="Proteomes" id="UP000244523">
    <property type="component" value="Unassembled WGS sequence"/>
</dbReference>
<sequence>MDIGKRLQTIRKQNGLSQRELAARAGLTNGTVSLIEQNKTSPSVASLKSLLDAIPLSIAEFFATIEESDEPKIFYSANEFVEVAPQSGFASVSLRQLGNASTHTLQLLDETYPPNADTGPELLSHAGEEAGIVVSGQIEITVGDQVRVLGPGEGYLFESRQPHRFRNVGKVVCRVVSACTPPTF</sequence>
<dbReference type="Gene3D" id="1.10.260.40">
    <property type="entry name" value="lambda repressor-like DNA-binding domains"/>
    <property type="match status" value="1"/>
</dbReference>
<dbReference type="InterPro" id="IPR013096">
    <property type="entry name" value="Cupin_2"/>
</dbReference>
<dbReference type="InterPro" id="IPR050807">
    <property type="entry name" value="TransReg_Diox_bact_type"/>
</dbReference>
<dbReference type="PANTHER" id="PTHR46797">
    <property type="entry name" value="HTH-TYPE TRANSCRIPTIONAL REGULATOR"/>
    <property type="match status" value="1"/>
</dbReference>
<gene>
    <name evidence="3" type="ORF">C8N45_12024</name>
</gene>
<dbReference type="InterPro" id="IPR011051">
    <property type="entry name" value="RmlC_Cupin_sf"/>
</dbReference>
<dbReference type="GO" id="GO:0003677">
    <property type="term" value="F:DNA binding"/>
    <property type="evidence" value="ECO:0007669"/>
    <property type="project" value="UniProtKB-KW"/>
</dbReference>
<comment type="caution">
    <text evidence="3">The sequence shown here is derived from an EMBL/GenBank/DDBJ whole genome shotgun (WGS) entry which is preliminary data.</text>
</comment>
<accession>A0A2T6K6G4</accession>
<dbReference type="InterPro" id="IPR001387">
    <property type="entry name" value="Cro/C1-type_HTH"/>
</dbReference>
<dbReference type="SUPFAM" id="SSF47413">
    <property type="entry name" value="lambda repressor-like DNA-binding domains"/>
    <property type="match status" value="1"/>
</dbReference>
<feature type="domain" description="HTH cro/C1-type" evidence="2">
    <location>
        <begin position="7"/>
        <end position="61"/>
    </location>
</feature>
<dbReference type="CDD" id="cd00093">
    <property type="entry name" value="HTH_XRE"/>
    <property type="match status" value="1"/>
</dbReference>
<dbReference type="Gene3D" id="2.60.120.10">
    <property type="entry name" value="Jelly Rolls"/>
    <property type="match status" value="1"/>
</dbReference>
<evidence type="ECO:0000313" key="4">
    <source>
        <dbReference type="Proteomes" id="UP000244523"/>
    </source>
</evidence>
<organism evidence="3 4">
    <name type="scientific">Yoonia sediminilitoris</name>
    <dbReference type="NCBI Taxonomy" id="1286148"/>
    <lineage>
        <taxon>Bacteria</taxon>
        <taxon>Pseudomonadati</taxon>
        <taxon>Pseudomonadota</taxon>
        <taxon>Alphaproteobacteria</taxon>
        <taxon>Rhodobacterales</taxon>
        <taxon>Paracoccaceae</taxon>
        <taxon>Yoonia</taxon>
    </lineage>
</organism>
<dbReference type="Pfam" id="PF01381">
    <property type="entry name" value="HTH_3"/>
    <property type="match status" value="1"/>
</dbReference>
<dbReference type="InterPro" id="IPR010982">
    <property type="entry name" value="Lambda_DNA-bd_dom_sf"/>
</dbReference>
<dbReference type="OrthoDB" id="9814751at2"/>
<evidence type="ECO:0000259" key="2">
    <source>
        <dbReference type="PROSITE" id="PS50943"/>
    </source>
</evidence>
<dbReference type="Pfam" id="PF07883">
    <property type="entry name" value="Cupin_2"/>
    <property type="match status" value="1"/>
</dbReference>
<keyword evidence="4" id="KW-1185">Reference proteome</keyword>
<dbReference type="CDD" id="cd02209">
    <property type="entry name" value="cupin_XRE_C"/>
    <property type="match status" value="1"/>
</dbReference>
<evidence type="ECO:0000256" key="1">
    <source>
        <dbReference type="ARBA" id="ARBA00023125"/>
    </source>
</evidence>
<dbReference type="SUPFAM" id="SSF51182">
    <property type="entry name" value="RmlC-like cupins"/>
    <property type="match status" value="1"/>
</dbReference>